<dbReference type="SUPFAM" id="SSF52980">
    <property type="entry name" value="Restriction endonuclease-like"/>
    <property type="match status" value="1"/>
</dbReference>
<dbReference type="Pfam" id="PF12705">
    <property type="entry name" value="PDDEXK_1"/>
    <property type="match status" value="1"/>
</dbReference>
<evidence type="ECO:0000256" key="15">
    <source>
        <dbReference type="PROSITE-ProRule" id="PRU00560"/>
    </source>
</evidence>
<evidence type="ECO:0000256" key="10">
    <source>
        <dbReference type="ARBA" id="ARBA00023204"/>
    </source>
</evidence>
<dbReference type="InterPro" id="IPR000212">
    <property type="entry name" value="DNA_helicase_UvrD/REP"/>
</dbReference>
<evidence type="ECO:0000313" key="17">
    <source>
        <dbReference type="EMBL" id="SDJ00602.1"/>
    </source>
</evidence>
<evidence type="ECO:0000256" key="5">
    <source>
        <dbReference type="ARBA" id="ARBA00022801"/>
    </source>
</evidence>
<dbReference type="Gene3D" id="3.40.50.300">
    <property type="entry name" value="P-loop containing nucleotide triphosphate hydrolases"/>
    <property type="match status" value="3"/>
</dbReference>
<dbReference type="InterPro" id="IPR014016">
    <property type="entry name" value="UvrD-like_ATP-bd"/>
</dbReference>
<dbReference type="EC" id="5.6.2.4" evidence="13"/>
<dbReference type="InterPro" id="IPR013986">
    <property type="entry name" value="DExx_box_DNA_helicase_dom_sf"/>
</dbReference>
<dbReference type="OrthoDB" id="9810135at2"/>
<dbReference type="CDD" id="cd17932">
    <property type="entry name" value="DEXQc_UvrD"/>
    <property type="match status" value="1"/>
</dbReference>
<dbReference type="GO" id="GO:0033202">
    <property type="term" value="C:DNA helicase complex"/>
    <property type="evidence" value="ECO:0007669"/>
    <property type="project" value="TreeGrafter"/>
</dbReference>
<dbReference type="InterPro" id="IPR014017">
    <property type="entry name" value="DNA_helicase_UvrD-like_C"/>
</dbReference>
<dbReference type="SUPFAM" id="SSF52540">
    <property type="entry name" value="P-loop containing nucleoside triphosphate hydrolases"/>
    <property type="match status" value="1"/>
</dbReference>
<protein>
    <recommendedName>
        <fullName evidence="13">DNA 3'-5' helicase</fullName>
        <ecNumber evidence="13">5.6.2.4</ecNumber>
    </recommendedName>
</protein>
<evidence type="ECO:0000256" key="1">
    <source>
        <dbReference type="ARBA" id="ARBA00009922"/>
    </source>
</evidence>
<dbReference type="InterPro" id="IPR027417">
    <property type="entry name" value="P-loop_NTPase"/>
</dbReference>
<keyword evidence="3 15" id="KW-0547">Nucleotide-binding</keyword>
<accession>A0A1G8Q717</accession>
<evidence type="ECO:0000259" key="16">
    <source>
        <dbReference type="PROSITE" id="PS51198"/>
    </source>
</evidence>
<feature type="domain" description="UvrD-like helicase ATP-binding" evidence="16">
    <location>
        <begin position="4"/>
        <end position="299"/>
    </location>
</feature>
<comment type="catalytic activity">
    <reaction evidence="14">
        <text>ATP + H2O = ADP + phosphate + H(+)</text>
        <dbReference type="Rhea" id="RHEA:13065"/>
        <dbReference type="ChEBI" id="CHEBI:15377"/>
        <dbReference type="ChEBI" id="CHEBI:15378"/>
        <dbReference type="ChEBI" id="CHEBI:30616"/>
        <dbReference type="ChEBI" id="CHEBI:43474"/>
        <dbReference type="ChEBI" id="CHEBI:456216"/>
        <dbReference type="EC" id="5.6.2.4"/>
    </reaction>
</comment>
<dbReference type="PROSITE" id="PS51198">
    <property type="entry name" value="UVRD_HELICASE_ATP_BIND"/>
    <property type="match status" value="1"/>
</dbReference>
<dbReference type="GO" id="GO:0003677">
    <property type="term" value="F:DNA binding"/>
    <property type="evidence" value="ECO:0007669"/>
    <property type="project" value="UniProtKB-KW"/>
</dbReference>
<keyword evidence="9" id="KW-0238">DNA-binding</keyword>
<keyword evidence="4" id="KW-0227">DNA damage</keyword>
<dbReference type="Proteomes" id="UP000199017">
    <property type="component" value="Unassembled WGS sequence"/>
</dbReference>
<dbReference type="InterPro" id="IPR038726">
    <property type="entry name" value="PDDEXK_AddAB-type"/>
</dbReference>
<name>A0A1G8Q717_9BACI</name>
<proteinExistence type="inferred from homology"/>
<reference evidence="17 18" key="1">
    <citation type="submission" date="2016-10" db="EMBL/GenBank/DDBJ databases">
        <authorList>
            <person name="de Groot N.N."/>
        </authorList>
    </citation>
    <scope>NUCLEOTIDE SEQUENCE [LARGE SCALE GENOMIC DNA]</scope>
    <source>
        <strain evidence="18">P4B,CCM 7963,CECT 7998,DSM 25260,IBRC-M 10614,KCTC 13821</strain>
    </source>
</reference>
<keyword evidence="11" id="KW-0413">Isomerase</keyword>
<dbReference type="InterPro" id="IPR011604">
    <property type="entry name" value="PDDEXK-like_dom_sf"/>
</dbReference>
<gene>
    <name evidence="17" type="ORF">SAMN05216352_11828</name>
</gene>
<keyword evidence="7" id="KW-0269">Exonuclease</keyword>
<keyword evidence="10" id="KW-0234">DNA repair</keyword>
<organism evidence="17 18">
    <name type="scientific">Alteribacillus bidgolensis</name>
    <dbReference type="NCBI Taxonomy" id="930129"/>
    <lineage>
        <taxon>Bacteria</taxon>
        <taxon>Bacillati</taxon>
        <taxon>Bacillota</taxon>
        <taxon>Bacilli</taxon>
        <taxon>Bacillales</taxon>
        <taxon>Bacillaceae</taxon>
        <taxon>Alteribacillus</taxon>
    </lineage>
</organism>
<evidence type="ECO:0000256" key="8">
    <source>
        <dbReference type="ARBA" id="ARBA00022840"/>
    </source>
</evidence>
<dbReference type="Gene3D" id="1.10.10.160">
    <property type="match status" value="1"/>
</dbReference>
<dbReference type="AlphaFoldDB" id="A0A1G8Q717"/>
<dbReference type="STRING" id="930129.SAMN05216352_11828"/>
<evidence type="ECO:0000256" key="4">
    <source>
        <dbReference type="ARBA" id="ARBA00022763"/>
    </source>
</evidence>
<evidence type="ECO:0000256" key="3">
    <source>
        <dbReference type="ARBA" id="ARBA00022741"/>
    </source>
</evidence>
<dbReference type="GO" id="GO:0005524">
    <property type="term" value="F:ATP binding"/>
    <property type="evidence" value="ECO:0007669"/>
    <property type="project" value="UniProtKB-UniRule"/>
</dbReference>
<evidence type="ECO:0000256" key="14">
    <source>
        <dbReference type="ARBA" id="ARBA00048988"/>
    </source>
</evidence>
<evidence type="ECO:0000256" key="13">
    <source>
        <dbReference type="ARBA" id="ARBA00034808"/>
    </source>
</evidence>
<evidence type="ECO:0000256" key="2">
    <source>
        <dbReference type="ARBA" id="ARBA00022722"/>
    </source>
</evidence>
<keyword evidence="5 15" id="KW-0378">Hydrolase</keyword>
<dbReference type="Pfam" id="PF00580">
    <property type="entry name" value="UvrD-helicase"/>
    <property type="match status" value="1"/>
</dbReference>
<evidence type="ECO:0000256" key="7">
    <source>
        <dbReference type="ARBA" id="ARBA00022839"/>
    </source>
</evidence>
<keyword evidence="6 15" id="KW-0347">Helicase</keyword>
<keyword evidence="2" id="KW-0540">Nuclease</keyword>
<keyword evidence="8 15" id="KW-0067">ATP-binding</keyword>
<dbReference type="InterPro" id="IPR011335">
    <property type="entry name" value="Restrct_endonuc-II-like"/>
</dbReference>
<comment type="similarity">
    <text evidence="1">Belongs to the helicase family. UvrD subfamily.</text>
</comment>
<evidence type="ECO:0000256" key="9">
    <source>
        <dbReference type="ARBA" id="ARBA00023125"/>
    </source>
</evidence>
<comment type="catalytic activity">
    <reaction evidence="12">
        <text>Couples ATP hydrolysis with the unwinding of duplex DNA by translocating in the 3'-5' direction.</text>
        <dbReference type="EC" id="5.6.2.4"/>
    </reaction>
</comment>
<evidence type="ECO:0000256" key="6">
    <source>
        <dbReference type="ARBA" id="ARBA00022806"/>
    </source>
</evidence>
<evidence type="ECO:0000256" key="12">
    <source>
        <dbReference type="ARBA" id="ARBA00034617"/>
    </source>
</evidence>
<dbReference type="GO" id="GO:0000725">
    <property type="term" value="P:recombinational repair"/>
    <property type="evidence" value="ECO:0007669"/>
    <property type="project" value="TreeGrafter"/>
</dbReference>
<dbReference type="GO" id="GO:0043138">
    <property type="term" value="F:3'-5' DNA helicase activity"/>
    <property type="evidence" value="ECO:0007669"/>
    <property type="project" value="UniProtKB-EC"/>
</dbReference>
<dbReference type="RefSeq" id="WP_091587682.1">
    <property type="nucleotide sequence ID" value="NZ_FNDU01000018.1"/>
</dbReference>
<dbReference type="EMBL" id="FNDU01000018">
    <property type="protein sequence ID" value="SDJ00602.1"/>
    <property type="molecule type" value="Genomic_DNA"/>
</dbReference>
<dbReference type="Pfam" id="PF13361">
    <property type="entry name" value="UvrD_C"/>
    <property type="match status" value="2"/>
</dbReference>
<dbReference type="PANTHER" id="PTHR11070">
    <property type="entry name" value="UVRD / RECB / PCRA DNA HELICASE FAMILY MEMBER"/>
    <property type="match status" value="1"/>
</dbReference>
<feature type="binding site" evidence="15">
    <location>
        <begin position="25"/>
        <end position="32"/>
    </location>
    <ligand>
        <name>ATP</name>
        <dbReference type="ChEBI" id="CHEBI:30616"/>
    </ligand>
</feature>
<keyword evidence="18" id="KW-1185">Reference proteome</keyword>
<sequence>MISQKLNKNQKRAVKTTDGPLLIIAGPGSGKTFTLVERIYYLITEKNVEPENILVSTFTEKTAKELMTRVSNRLNEDNIQFNLNEMYLGTIHSICLRLLEENREFTRLKKNFILMDQFDQQYFIYQKSYQYEKITGSELILGNRSRWKKAEELLKWINKVSEEMLSVDELKKSPEPQIQALGQCYELYQQHLEEENALDFSTIQLEASRLLRNHPEIQESLNEKIDYLMIDEYQDTNTIQEEIIFLLAGKKNNVCVVGDDDQGLYRFRGATIRNILEFPKKFEEEKCTQIELSVNYRSHPSIVQFYNQWMEQQSWHYENKSFRFDKKIVPAERSYYGREGVIKASGSDGRNDWYEEVYQFLISMREKGELKDWNQIAFLFRSVRNPKVVGLANYLEEREISVYSPRSNMFFDREEIRLLIGAIMFLFPQLPEVRKWNENAYLEEWEMYDQCFLEFTNELRKPENAKLLKWARKKAKAHYNLAENTDYAFAGLFYQLLQFNLFNKYLESETSYIIDSRPVRNLSLFSQLLTKFEYLHRVSVFTPKNINQLLRAFFNQYLRFLINGGINEYEDDSEYAPSGCVSFLTIHQSKGLEFPIVIVGSLESTPRKQYSDLDEVLQENYYHKNPFEPLNRTKYYDFWRLYYTAFSRAQNLLVLSCQENKASGQGTRNVPSKSFVDSYTPLKSWRHVDDIYKLEIDEIKDVNIKKEYSFTSHINVFETCALQYKFYKELDFSPVRHGATLFGTLVHQTIEDIHKAAIRGEEGKITKERIDEWFYANYNNLIKKERVHLAPTTKEAALSQVKHYVERQNNDWSHIKDAEVDVSLVKDEYVLKGTIDLIKGQDNTVDIIDFKSEKKPDLVKEQDTIYHYKRQLEIYAHLVEERTGQQVNNMHLYYTGEDNSNPYVTFPKDGKSIDHTISKFDRIVERIEEKDYSIEKRPVKQCQNCDMRFYCNQKFKE</sequence>
<evidence type="ECO:0000256" key="11">
    <source>
        <dbReference type="ARBA" id="ARBA00023235"/>
    </source>
</evidence>
<dbReference type="GO" id="GO:0004527">
    <property type="term" value="F:exonuclease activity"/>
    <property type="evidence" value="ECO:0007669"/>
    <property type="project" value="UniProtKB-KW"/>
</dbReference>
<dbReference type="PANTHER" id="PTHR11070:SF2">
    <property type="entry name" value="ATP-DEPENDENT DNA HELICASE SRS2"/>
    <property type="match status" value="1"/>
</dbReference>
<dbReference type="Gene3D" id="3.90.320.10">
    <property type="match status" value="1"/>
</dbReference>
<evidence type="ECO:0000313" key="18">
    <source>
        <dbReference type="Proteomes" id="UP000199017"/>
    </source>
</evidence>
<dbReference type="GO" id="GO:0005829">
    <property type="term" value="C:cytosol"/>
    <property type="evidence" value="ECO:0007669"/>
    <property type="project" value="TreeGrafter"/>
</dbReference>